<reference evidence="2" key="1">
    <citation type="journal article" date="2014" name="Int. J. Syst. Evol. Microbiol.">
        <title>Complete genome sequence of Corynebacterium casei LMG S-19264T (=DSM 44701T), isolated from a smear-ripened cheese.</title>
        <authorList>
            <consortium name="US DOE Joint Genome Institute (JGI-PGF)"/>
            <person name="Walter F."/>
            <person name="Albersmeier A."/>
            <person name="Kalinowski J."/>
            <person name="Ruckert C."/>
        </authorList>
    </citation>
    <scope>NUCLEOTIDE SEQUENCE</scope>
    <source>
        <strain evidence="2">CGMCC 1.15082</strain>
    </source>
</reference>
<evidence type="ECO:0000313" key="2">
    <source>
        <dbReference type="EMBL" id="GGB08407.1"/>
    </source>
</evidence>
<dbReference type="AlphaFoldDB" id="A0A916SQI6"/>
<feature type="signal peptide" evidence="1">
    <location>
        <begin position="1"/>
        <end position="22"/>
    </location>
</feature>
<evidence type="ECO:0008006" key="4">
    <source>
        <dbReference type="Google" id="ProtNLM"/>
    </source>
</evidence>
<dbReference type="EMBL" id="BMHH01000024">
    <property type="protein sequence ID" value="GGB08407.1"/>
    <property type="molecule type" value="Genomic_DNA"/>
</dbReference>
<organism evidence="2 3">
    <name type="scientific">Brucella endophytica</name>
    <dbReference type="NCBI Taxonomy" id="1963359"/>
    <lineage>
        <taxon>Bacteria</taxon>
        <taxon>Pseudomonadati</taxon>
        <taxon>Pseudomonadota</taxon>
        <taxon>Alphaproteobacteria</taxon>
        <taxon>Hyphomicrobiales</taxon>
        <taxon>Brucellaceae</taxon>
        <taxon>Brucella/Ochrobactrum group</taxon>
        <taxon>Brucella</taxon>
    </lineage>
</organism>
<name>A0A916SQI6_9HYPH</name>
<gene>
    <name evidence="2" type="ORF">GCM10011491_40540</name>
</gene>
<evidence type="ECO:0000256" key="1">
    <source>
        <dbReference type="SAM" id="SignalP"/>
    </source>
</evidence>
<accession>A0A916SQI6</accession>
<reference evidence="2" key="2">
    <citation type="submission" date="2020-09" db="EMBL/GenBank/DDBJ databases">
        <authorList>
            <person name="Sun Q."/>
            <person name="Zhou Y."/>
        </authorList>
    </citation>
    <scope>NUCLEOTIDE SEQUENCE</scope>
    <source>
        <strain evidence="2">CGMCC 1.15082</strain>
    </source>
</reference>
<keyword evidence="1" id="KW-0732">Signal</keyword>
<proteinExistence type="predicted"/>
<dbReference type="InterPro" id="IPR017853">
    <property type="entry name" value="GH"/>
</dbReference>
<dbReference type="SUPFAM" id="SSF51445">
    <property type="entry name" value="(Trans)glycosidases"/>
    <property type="match status" value="1"/>
</dbReference>
<dbReference type="Proteomes" id="UP000646478">
    <property type="component" value="Unassembled WGS sequence"/>
</dbReference>
<dbReference type="Gene3D" id="3.20.20.80">
    <property type="entry name" value="Glycosidases"/>
    <property type="match status" value="1"/>
</dbReference>
<keyword evidence="3" id="KW-1185">Reference proteome</keyword>
<sequence>MKPILSSAALTVFLALGSAAVAAPANFLFLDSGALEDARALLERPDIDGAQVVYTWKSLEPAKGQYDFSHIERDLAAANAMHKKLFIQIQDRFFLPGDRDIPDYLLTEPKYGGGLAAQKDKPGMGAPVQGWLAMQWNPAVRERYQALLKALAAKFDGRVFGINLPETAADIDQKHDKSGFSCDSYFDAEMANLKAARDAFTRSHVVQYVNFWPCEWNNDHNYMGRIFAYAAAHRIGLGGPDIVPFRKAQMKNSYPFFNRYKGKLDLAAFAVQQPTLTYTNPKTGKPFTRDEFIRFADDYLGADIIFWSPSTPWLRK</sequence>
<dbReference type="RefSeq" id="WP_188826015.1">
    <property type="nucleotide sequence ID" value="NZ_BMHH01000024.1"/>
</dbReference>
<feature type="chain" id="PRO_5038077612" description="Glycoside hydrolase" evidence="1">
    <location>
        <begin position="23"/>
        <end position="316"/>
    </location>
</feature>
<evidence type="ECO:0000313" key="3">
    <source>
        <dbReference type="Proteomes" id="UP000646478"/>
    </source>
</evidence>
<protein>
    <recommendedName>
        <fullName evidence="4">Glycoside hydrolase</fullName>
    </recommendedName>
</protein>
<comment type="caution">
    <text evidence="2">The sequence shown here is derived from an EMBL/GenBank/DDBJ whole genome shotgun (WGS) entry which is preliminary data.</text>
</comment>